<comment type="caution">
    <text evidence="11">The sequence shown here is derived from an EMBL/GenBank/DDBJ whole genome shotgun (WGS) entry which is preliminary data.</text>
</comment>
<dbReference type="EMBL" id="JAEUBF010000039">
    <property type="protein sequence ID" value="KAH3680808.1"/>
    <property type="molecule type" value="Genomic_DNA"/>
</dbReference>
<dbReference type="GO" id="GO:0005730">
    <property type="term" value="C:nucleolus"/>
    <property type="evidence" value="ECO:0007669"/>
    <property type="project" value="TreeGrafter"/>
</dbReference>
<dbReference type="PANTHER" id="PTHR15441:SF2">
    <property type="entry name" value="RIBONUCLEASE P_MRP PROTEIN SUBUNIT POP5"/>
    <property type="match status" value="1"/>
</dbReference>
<reference evidence="11" key="2">
    <citation type="submission" date="2021-01" db="EMBL/GenBank/DDBJ databases">
        <authorList>
            <person name="Schikora-Tamarit M.A."/>
        </authorList>
    </citation>
    <scope>NUCLEOTIDE SEQUENCE</scope>
    <source>
        <strain evidence="11">CBS6341</strain>
    </source>
</reference>
<evidence type="ECO:0000256" key="6">
    <source>
        <dbReference type="ARBA" id="ARBA00022801"/>
    </source>
</evidence>
<evidence type="ECO:0000313" key="12">
    <source>
        <dbReference type="Proteomes" id="UP000769528"/>
    </source>
</evidence>
<proteinExistence type="inferred from homology"/>
<evidence type="ECO:0000256" key="5">
    <source>
        <dbReference type="ARBA" id="ARBA00022694"/>
    </source>
</evidence>
<evidence type="ECO:0000256" key="8">
    <source>
        <dbReference type="ARBA" id="ARBA00044198"/>
    </source>
</evidence>
<evidence type="ECO:0000256" key="4">
    <source>
        <dbReference type="ARBA" id="ARBA00012179"/>
    </source>
</evidence>
<dbReference type="PIRSF" id="PIRSF023803">
    <property type="entry name" value="Ribonuclease_P_prd"/>
    <property type="match status" value="1"/>
</dbReference>
<dbReference type="InterPro" id="IPR002759">
    <property type="entry name" value="Pop5/Rpp14/Rnp2-like"/>
</dbReference>
<organism evidence="11 12">
    <name type="scientific">Wickerhamomyces mucosus</name>
    <dbReference type="NCBI Taxonomy" id="1378264"/>
    <lineage>
        <taxon>Eukaryota</taxon>
        <taxon>Fungi</taxon>
        <taxon>Dikarya</taxon>
        <taxon>Ascomycota</taxon>
        <taxon>Saccharomycotina</taxon>
        <taxon>Saccharomycetes</taxon>
        <taxon>Phaffomycetales</taxon>
        <taxon>Wickerhamomycetaceae</taxon>
        <taxon>Wickerhamomyces</taxon>
    </lineage>
</organism>
<keyword evidence="5 10" id="KW-0819">tRNA processing</keyword>
<dbReference type="InterPro" id="IPR016819">
    <property type="entry name" value="RNase_P/MRP_POP5"/>
</dbReference>
<dbReference type="GO" id="GO:0000460">
    <property type="term" value="P:maturation of 5.8S rRNA"/>
    <property type="evidence" value="ECO:0007669"/>
    <property type="project" value="UniProtKB-ARBA"/>
</dbReference>
<comment type="function">
    <text evidence="9">Component of ribonuclease P, a protein complex that generates mature tRNA molecules by cleaving their 5'-ends. Also a component of RNase MRP, which cleaves pre-rRNA sequences.</text>
</comment>
<keyword evidence="7" id="KW-0539">Nucleus</keyword>
<name>A0A9P8TII0_9ASCO</name>
<dbReference type="InterPro" id="IPR038085">
    <property type="entry name" value="Rnp2-like_sf"/>
</dbReference>
<dbReference type="EC" id="3.1.26.5" evidence="4 10"/>
<dbReference type="Pfam" id="PF01900">
    <property type="entry name" value="RNase_P_Rpp14"/>
    <property type="match status" value="1"/>
</dbReference>
<dbReference type="GO" id="GO:0000172">
    <property type="term" value="C:ribonuclease MRP complex"/>
    <property type="evidence" value="ECO:0007669"/>
    <property type="project" value="TreeGrafter"/>
</dbReference>
<evidence type="ECO:0000256" key="3">
    <source>
        <dbReference type="ARBA" id="ARBA00010800"/>
    </source>
</evidence>
<gene>
    <name evidence="11" type="ORF">WICMUC_000159</name>
</gene>
<dbReference type="GO" id="GO:0033204">
    <property type="term" value="F:ribonuclease P RNA binding"/>
    <property type="evidence" value="ECO:0007669"/>
    <property type="project" value="InterPro"/>
</dbReference>
<dbReference type="SUPFAM" id="SSF160350">
    <property type="entry name" value="Rnp2-like"/>
    <property type="match status" value="1"/>
</dbReference>
<dbReference type="Gene3D" id="3.30.70.3250">
    <property type="entry name" value="Ribonuclease P, Pop5 subunit"/>
    <property type="match status" value="1"/>
</dbReference>
<dbReference type="GO" id="GO:0030681">
    <property type="term" value="C:multimeric ribonuclease P complex"/>
    <property type="evidence" value="ECO:0007669"/>
    <property type="project" value="TreeGrafter"/>
</dbReference>
<keyword evidence="12" id="KW-1185">Reference proteome</keyword>
<comment type="similarity">
    <text evidence="3 10">Belongs to the eukaryotic/archaeal RNase P protein component 2 family.</text>
</comment>
<sequence>MVRLKSRYILFDIIYPPNPNKELSNYSLKNSLTTLHAVSNSNPKEILNLLRKNIELNYGDYGAGLINYSLMVKYFSNKTSTGIIRCSRENHELVTGALLMINQINDRNCIFRVIHISGTIKKCEDYAIERNKKLMKLLESKEFDEVINIDEDDDEDYD</sequence>
<dbReference type="Proteomes" id="UP000769528">
    <property type="component" value="Unassembled WGS sequence"/>
</dbReference>
<dbReference type="FunFam" id="3.30.70.3250:FF:000004">
    <property type="entry name" value="Ribonuclease P/MRP protein subunit POP5"/>
    <property type="match status" value="1"/>
</dbReference>
<dbReference type="GO" id="GO:0004526">
    <property type="term" value="F:ribonuclease P activity"/>
    <property type="evidence" value="ECO:0007669"/>
    <property type="project" value="UniProtKB-EC"/>
</dbReference>
<evidence type="ECO:0000256" key="7">
    <source>
        <dbReference type="ARBA" id="ARBA00023242"/>
    </source>
</evidence>
<comment type="catalytic activity">
    <reaction evidence="1 10">
        <text>Endonucleolytic cleavage of RNA, removing 5'-extranucleotides from tRNA precursor.</text>
        <dbReference type="EC" id="3.1.26.5"/>
    </reaction>
</comment>
<evidence type="ECO:0000256" key="10">
    <source>
        <dbReference type="PIRNR" id="PIRNR023803"/>
    </source>
</evidence>
<protein>
    <recommendedName>
        <fullName evidence="8 10">Ribonuclease P/MRP protein subunit POP5</fullName>
        <ecNumber evidence="4 10">3.1.26.5</ecNumber>
    </recommendedName>
</protein>
<evidence type="ECO:0000313" key="11">
    <source>
        <dbReference type="EMBL" id="KAH3680808.1"/>
    </source>
</evidence>
<evidence type="ECO:0000256" key="9">
    <source>
        <dbReference type="ARBA" id="ARBA00055200"/>
    </source>
</evidence>
<evidence type="ECO:0000256" key="1">
    <source>
        <dbReference type="ARBA" id="ARBA00000928"/>
    </source>
</evidence>
<comment type="subcellular location">
    <subcellularLocation>
        <location evidence="2">Nucleus</location>
    </subcellularLocation>
</comment>
<dbReference type="PANTHER" id="PTHR15441">
    <property type="entry name" value="RIBONUCLEASE P PROTEIN SUBUNIT P14"/>
    <property type="match status" value="1"/>
</dbReference>
<keyword evidence="6" id="KW-0378">Hydrolase</keyword>
<accession>A0A9P8TII0</accession>
<dbReference type="OrthoDB" id="24745at2759"/>
<dbReference type="GO" id="GO:0001682">
    <property type="term" value="P:tRNA 5'-leader removal"/>
    <property type="evidence" value="ECO:0007669"/>
    <property type="project" value="InterPro"/>
</dbReference>
<dbReference type="AlphaFoldDB" id="A0A9P8TII0"/>
<reference evidence="11" key="1">
    <citation type="journal article" date="2021" name="Open Biol.">
        <title>Shared evolutionary footprints suggest mitochondrial oxidative damage underlies multiple complex I losses in fungi.</title>
        <authorList>
            <person name="Schikora-Tamarit M.A."/>
            <person name="Marcet-Houben M."/>
            <person name="Nosek J."/>
            <person name="Gabaldon T."/>
        </authorList>
    </citation>
    <scope>NUCLEOTIDE SEQUENCE</scope>
    <source>
        <strain evidence="11">CBS6341</strain>
    </source>
</reference>
<evidence type="ECO:0000256" key="2">
    <source>
        <dbReference type="ARBA" id="ARBA00004123"/>
    </source>
</evidence>